<proteinExistence type="predicted"/>
<dbReference type="EMBL" id="LT629780">
    <property type="protein sequence ID" value="SDU30372.1"/>
    <property type="molecule type" value="Genomic_DNA"/>
</dbReference>
<evidence type="ECO:0000256" key="1">
    <source>
        <dbReference type="SAM" id="Coils"/>
    </source>
</evidence>
<protein>
    <submittedName>
        <fullName evidence="4">Uncharacterized membrane protein</fullName>
    </submittedName>
</protein>
<reference evidence="5" key="1">
    <citation type="submission" date="2016-10" db="EMBL/GenBank/DDBJ databases">
        <authorList>
            <person name="Varghese N."/>
            <person name="Submissions S."/>
        </authorList>
    </citation>
    <scope>NUCLEOTIDE SEQUENCE [LARGE SCALE GENOMIC DNA]</scope>
    <source>
        <strain evidence="5">CCTCC 2012022</strain>
    </source>
</reference>
<dbReference type="Proteomes" id="UP000243063">
    <property type="component" value="Chromosome I"/>
</dbReference>
<dbReference type="STRING" id="1245526.SAMN05216580_2290"/>
<organism evidence="4 5">
    <name type="scientific">Geopseudomonas guangdongensis</name>
    <dbReference type="NCBI Taxonomy" id="1245526"/>
    <lineage>
        <taxon>Bacteria</taxon>
        <taxon>Pseudomonadati</taxon>
        <taxon>Pseudomonadota</taxon>
        <taxon>Gammaproteobacteria</taxon>
        <taxon>Pseudomonadales</taxon>
        <taxon>Pseudomonadaceae</taxon>
        <taxon>Geopseudomonas</taxon>
    </lineage>
</organism>
<gene>
    <name evidence="4" type="ORF">SAMN05216580_2290</name>
</gene>
<accession>A0A1H2HF30</accession>
<dbReference type="Pfam" id="PF09925">
    <property type="entry name" value="DUF2157"/>
    <property type="match status" value="1"/>
</dbReference>
<name>A0A1H2HF30_9GAMM</name>
<evidence type="ECO:0000259" key="3">
    <source>
        <dbReference type="Pfam" id="PF09925"/>
    </source>
</evidence>
<feature type="transmembrane region" description="Helical" evidence="2">
    <location>
        <begin position="301"/>
        <end position="319"/>
    </location>
</feature>
<feature type="transmembrane region" description="Helical" evidence="2">
    <location>
        <begin position="100"/>
        <end position="120"/>
    </location>
</feature>
<dbReference type="RefSeq" id="WP_090214543.1">
    <property type="nucleotide sequence ID" value="NZ_LT629780.1"/>
</dbReference>
<evidence type="ECO:0000256" key="2">
    <source>
        <dbReference type="SAM" id="Phobius"/>
    </source>
</evidence>
<sequence length="355" mass="40044">MPLDRDQAQQRADDIQAFQRELQRLRREHALQLDGAQERRLDAHHRQLLDDYRQRFDIDQDRRARQLSLGMRIASLLGALALAASVLFLFYQFWGLFGTATQVALLAGAALGSLLLTFAVRERDSSGYFSTLAAMLAFACLVLNTVMLGQIFNLTPSDHALLAWAAFALLLAYACHSRLLLGCGLLCLLAFLAAHTGTWSGVYWLNMAEFPEHFLPAGLLLFAAPRWLPQWRFAGFAPLYRVFGLLALLVPVLVLGHWGQGSHLPWPVAIVEVFYQVLGFLIAGGAIWLGSRRDWPETLNTGLGFFILLLYIRLFDWCWTLLPRYLFFLLLSLIAVLTLLVLRRLRHARPGGRDA</sequence>
<keyword evidence="5" id="KW-1185">Reference proteome</keyword>
<evidence type="ECO:0000313" key="4">
    <source>
        <dbReference type="EMBL" id="SDU30372.1"/>
    </source>
</evidence>
<feature type="domain" description="DUF2157" evidence="3">
    <location>
        <begin position="45"/>
        <end position="180"/>
    </location>
</feature>
<feature type="transmembrane region" description="Helical" evidence="2">
    <location>
        <begin position="159"/>
        <end position="176"/>
    </location>
</feature>
<feature type="transmembrane region" description="Helical" evidence="2">
    <location>
        <begin position="132"/>
        <end position="153"/>
    </location>
</feature>
<keyword evidence="2" id="KW-0812">Transmembrane</keyword>
<feature type="transmembrane region" description="Helical" evidence="2">
    <location>
        <begin position="183"/>
        <end position="204"/>
    </location>
</feature>
<feature type="transmembrane region" description="Helical" evidence="2">
    <location>
        <begin position="325"/>
        <end position="342"/>
    </location>
</feature>
<dbReference type="InterPro" id="IPR018677">
    <property type="entry name" value="DUF2157"/>
</dbReference>
<feature type="transmembrane region" description="Helical" evidence="2">
    <location>
        <begin position="264"/>
        <end position="289"/>
    </location>
</feature>
<keyword evidence="2" id="KW-1133">Transmembrane helix</keyword>
<feature type="transmembrane region" description="Helical" evidence="2">
    <location>
        <begin position="210"/>
        <end position="228"/>
    </location>
</feature>
<dbReference type="OrthoDB" id="1120077at2"/>
<dbReference type="AlphaFoldDB" id="A0A1H2HF30"/>
<evidence type="ECO:0000313" key="5">
    <source>
        <dbReference type="Proteomes" id="UP000243063"/>
    </source>
</evidence>
<keyword evidence="2" id="KW-0472">Membrane</keyword>
<feature type="transmembrane region" description="Helical" evidence="2">
    <location>
        <begin position="240"/>
        <end position="258"/>
    </location>
</feature>
<feature type="transmembrane region" description="Helical" evidence="2">
    <location>
        <begin position="73"/>
        <end position="94"/>
    </location>
</feature>
<feature type="coiled-coil region" evidence="1">
    <location>
        <begin position="8"/>
        <end position="39"/>
    </location>
</feature>
<keyword evidence="1" id="KW-0175">Coiled coil</keyword>